<sequence length="603" mass="62087">MINKTYLVALLFSVTAATQAGCVSGDAASQRQGAVADDGARVAEVPFGQELWYMSGSSQLVRVTLEPDGSLEAFTSSVMQAGDSRTLPSTGSGILTVLADGSLLGAINSGPCSGFSSHLFHIAEPPREGGPAVYTALGVMPQGIGVEALHTDCDGRVYAMDTGVACHTQPGNRLLRFLGEVTAGDFSFDVVSDLSDGVPDIDDMSPGLGPDGEILDNPGLALDSRELYTIDYQTGDNARLGFSAAYYGIHAFPGSAYADGRGRVYATSLDGQLYDISPSDGGTLHFLGTGPGSSYTLAGAMPPECQTGFRQPPVAQCRDLLIDAGDTCEAAASIDDGSHDPDGAPEPLTLTQSPAGPYGLGSHLVTLTASDGEDSATCTGTVTVVDGAAPALDGCYDRVFDAVPGLGGAYVEVEVSAEDACDGATPVTCDLAPGTFLGMGESVPVTCTSADSAGNTSTCSVSVQVTEPSQCEASDPRPQDYWRTQCNGRDAAGTPPDAELTADILQRLLGEVEGDIQSVCQAEESTCEALNPDPFWDACETACQEYASWLLNLASARVPSSCCNYGGTAADAAGEIAARIAAGECADARQLAYDLNRGCEFCE</sequence>
<reference evidence="4 5" key="1">
    <citation type="journal article" date="2010" name="Stand. Genomic Sci.">
        <title>Complete genome sequence of Haliangium ochraceum type strain (SMP-2).</title>
        <authorList>
            <consortium name="US DOE Joint Genome Institute (JGI-PGF)"/>
            <person name="Ivanova N."/>
            <person name="Daum C."/>
            <person name="Lang E."/>
            <person name="Abt B."/>
            <person name="Kopitz M."/>
            <person name="Saunders E."/>
            <person name="Lapidus A."/>
            <person name="Lucas S."/>
            <person name="Glavina Del Rio T."/>
            <person name="Nolan M."/>
            <person name="Tice H."/>
            <person name="Copeland A."/>
            <person name="Cheng J.F."/>
            <person name="Chen F."/>
            <person name="Bruce D."/>
            <person name="Goodwin L."/>
            <person name="Pitluck S."/>
            <person name="Mavromatis K."/>
            <person name="Pati A."/>
            <person name="Mikhailova N."/>
            <person name="Chen A."/>
            <person name="Palaniappan K."/>
            <person name="Land M."/>
            <person name="Hauser L."/>
            <person name="Chang Y.J."/>
            <person name="Jeffries C.D."/>
            <person name="Detter J.C."/>
            <person name="Brettin T."/>
            <person name="Rohde M."/>
            <person name="Goker M."/>
            <person name="Bristow J."/>
            <person name="Markowitz V."/>
            <person name="Eisen J.A."/>
            <person name="Hugenholtz P."/>
            <person name="Kyrpides N.C."/>
            <person name="Klenk H.P."/>
        </authorList>
    </citation>
    <scope>NUCLEOTIDE SEQUENCE [LARGE SCALE GENOMIC DNA]</scope>
    <source>
        <strain evidence="5">DSM 14365 / CIP 107738 / JCM 11303 / AJ 13395 / SMP-2</strain>
    </source>
</reference>
<dbReference type="Pfam" id="PF02494">
    <property type="entry name" value="HYR"/>
    <property type="match status" value="1"/>
</dbReference>
<evidence type="ECO:0000313" key="4">
    <source>
        <dbReference type="EMBL" id="ACY18744.1"/>
    </source>
</evidence>
<gene>
    <name evidence="4" type="ordered locus">Hoch_6273</name>
</gene>
<dbReference type="HOGENOM" id="CLU_452539_0_0_7"/>
<evidence type="ECO:0000256" key="2">
    <source>
        <dbReference type="SAM" id="SignalP"/>
    </source>
</evidence>
<accession>D0LMQ7</accession>
<keyword evidence="1" id="KW-0677">Repeat</keyword>
<feature type="domain" description="HYR" evidence="3">
    <location>
        <begin position="385"/>
        <end position="467"/>
    </location>
</feature>
<feature type="signal peptide" evidence="2">
    <location>
        <begin position="1"/>
        <end position="20"/>
    </location>
</feature>
<evidence type="ECO:0000259" key="3">
    <source>
        <dbReference type="PROSITE" id="PS50825"/>
    </source>
</evidence>
<dbReference type="PROSITE" id="PS50825">
    <property type="entry name" value="HYR"/>
    <property type="match status" value="1"/>
</dbReference>
<dbReference type="Proteomes" id="UP000001880">
    <property type="component" value="Chromosome"/>
</dbReference>
<organism evidence="4 5">
    <name type="scientific">Haliangium ochraceum (strain DSM 14365 / JCM 11303 / SMP-2)</name>
    <dbReference type="NCBI Taxonomy" id="502025"/>
    <lineage>
        <taxon>Bacteria</taxon>
        <taxon>Pseudomonadati</taxon>
        <taxon>Myxococcota</taxon>
        <taxon>Polyangia</taxon>
        <taxon>Haliangiales</taxon>
        <taxon>Kofleriaceae</taxon>
        <taxon>Haliangium</taxon>
    </lineage>
</organism>
<dbReference type="InterPro" id="IPR003410">
    <property type="entry name" value="HYR_dom"/>
</dbReference>
<protein>
    <submittedName>
        <fullName evidence="4">Hyalin</fullName>
    </submittedName>
</protein>
<dbReference type="PANTHER" id="PTHR24273:SF32">
    <property type="entry name" value="HYALIN"/>
    <property type="match status" value="1"/>
</dbReference>
<dbReference type="KEGG" id="hoh:Hoch_6273"/>
<name>D0LMQ7_HALO1</name>
<dbReference type="AlphaFoldDB" id="D0LMQ7"/>
<evidence type="ECO:0000313" key="5">
    <source>
        <dbReference type="Proteomes" id="UP000001880"/>
    </source>
</evidence>
<feature type="chain" id="PRO_5003010728" evidence="2">
    <location>
        <begin position="21"/>
        <end position="603"/>
    </location>
</feature>
<dbReference type="STRING" id="502025.Hoch_6273"/>
<dbReference type="EMBL" id="CP001804">
    <property type="protein sequence ID" value="ACY18744.1"/>
    <property type="molecule type" value="Genomic_DNA"/>
</dbReference>
<proteinExistence type="predicted"/>
<dbReference type="eggNOG" id="COG5492">
    <property type="taxonomic scope" value="Bacteria"/>
</dbReference>
<evidence type="ECO:0000256" key="1">
    <source>
        <dbReference type="ARBA" id="ARBA00022737"/>
    </source>
</evidence>
<keyword evidence="2" id="KW-0732">Signal</keyword>
<keyword evidence="5" id="KW-1185">Reference proteome</keyword>
<dbReference type="PANTHER" id="PTHR24273">
    <property type="entry name" value="FI04643P-RELATED"/>
    <property type="match status" value="1"/>
</dbReference>